<sequence length="126" mass="14495">MKPSISSASLSSCKITTTLSPYFFTFIVFVFLLSILHENSVSCFMRQTLNRLQPESSEADNKQTILLETDIKKQVKLPYAIGEPHGDEEHQECDVFSGKWVYDESNRPPDKGYQHWRWEPHGCSLP</sequence>
<keyword evidence="1" id="KW-0472">Membrane</keyword>
<name>A0AAD4TL94_9MAGN</name>
<dbReference type="EMBL" id="JAJJMB010000558">
    <property type="protein sequence ID" value="KAI3961848.1"/>
    <property type="molecule type" value="Genomic_DNA"/>
</dbReference>
<accession>A0AAD4TL94</accession>
<evidence type="ECO:0000313" key="3">
    <source>
        <dbReference type="Proteomes" id="UP001202328"/>
    </source>
</evidence>
<reference evidence="2" key="1">
    <citation type="submission" date="2022-04" db="EMBL/GenBank/DDBJ databases">
        <title>A functionally conserved STORR gene fusion in Papaver species that diverged 16.8 million years ago.</title>
        <authorList>
            <person name="Catania T."/>
        </authorList>
    </citation>
    <scope>NUCLEOTIDE SEQUENCE</scope>
    <source>
        <strain evidence="2">S-188037</strain>
    </source>
</reference>
<protein>
    <recommendedName>
        <fullName evidence="4">Trichome birefringence-like N-terminal domain-containing protein</fullName>
    </recommendedName>
</protein>
<dbReference type="AlphaFoldDB" id="A0AAD4TL94"/>
<keyword evidence="1" id="KW-0812">Transmembrane</keyword>
<proteinExistence type="predicted"/>
<comment type="caution">
    <text evidence="2">The sequence shown here is derived from an EMBL/GenBank/DDBJ whole genome shotgun (WGS) entry which is preliminary data.</text>
</comment>
<dbReference type="Proteomes" id="UP001202328">
    <property type="component" value="Unassembled WGS sequence"/>
</dbReference>
<keyword evidence="3" id="KW-1185">Reference proteome</keyword>
<feature type="transmembrane region" description="Helical" evidence="1">
    <location>
        <begin position="20"/>
        <end position="36"/>
    </location>
</feature>
<evidence type="ECO:0008006" key="4">
    <source>
        <dbReference type="Google" id="ProtNLM"/>
    </source>
</evidence>
<organism evidence="2 3">
    <name type="scientific">Papaver atlanticum</name>
    <dbReference type="NCBI Taxonomy" id="357466"/>
    <lineage>
        <taxon>Eukaryota</taxon>
        <taxon>Viridiplantae</taxon>
        <taxon>Streptophyta</taxon>
        <taxon>Embryophyta</taxon>
        <taxon>Tracheophyta</taxon>
        <taxon>Spermatophyta</taxon>
        <taxon>Magnoliopsida</taxon>
        <taxon>Ranunculales</taxon>
        <taxon>Papaveraceae</taxon>
        <taxon>Papaveroideae</taxon>
        <taxon>Papaver</taxon>
    </lineage>
</organism>
<feature type="non-terminal residue" evidence="2">
    <location>
        <position position="126"/>
    </location>
</feature>
<gene>
    <name evidence="2" type="ORF">MKW98_022053</name>
</gene>
<keyword evidence="1" id="KW-1133">Transmembrane helix</keyword>
<evidence type="ECO:0000256" key="1">
    <source>
        <dbReference type="SAM" id="Phobius"/>
    </source>
</evidence>
<evidence type="ECO:0000313" key="2">
    <source>
        <dbReference type="EMBL" id="KAI3961848.1"/>
    </source>
</evidence>